<evidence type="ECO:0000313" key="2">
    <source>
        <dbReference type="EMBL" id="MXO93759.1"/>
    </source>
</evidence>
<dbReference type="EMBL" id="WTYH01000001">
    <property type="protein sequence ID" value="MXO93759.1"/>
    <property type="molecule type" value="Genomic_DNA"/>
</dbReference>
<keyword evidence="3" id="KW-1185">Reference proteome</keyword>
<keyword evidence="1" id="KW-1133">Transmembrane helix</keyword>
<keyword evidence="1" id="KW-1003">Cell membrane</keyword>
<dbReference type="RefSeq" id="WP_131453003.1">
    <property type="nucleotide sequence ID" value="NZ_BMJK01000001.1"/>
</dbReference>
<comment type="similarity">
    <text evidence="1">Belongs to the SURF1 family.</text>
</comment>
<accession>A0A845A898</accession>
<proteinExistence type="inferred from homology"/>
<gene>
    <name evidence="2" type="ORF">GRI62_09080</name>
</gene>
<dbReference type="InterPro" id="IPR002994">
    <property type="entry name" value="Surf1/Shy1"/>
</dbReference>
<protein>
    <recommendedName>
        <fullName evidence="1">SURF1-like protein</fullName>
    </recommendedName>
</protein>
<evidence type="ECO:0000256" key="1">
    <source>
        <dbReference type="RuleBase" id="RU363076"/>
    </source>
</evidence>
<evidence type="ECO:0000313" key="3">
    <source>
        <dbReference type="Proteomes" id="UP000460626"/>
    </source>
</evidence>
<feature type="transmembrane region" description="Helical" evidence="1">
    <location>
        <begin position="171"/>
        <end position="191"/>
    </location>
</feature>
<sequence length="200" mass="21692">MTRRIPIVATIVVIAAAATMVALGFWQLGRLEEKEALLATFARNAADTEARDLAQVEPSQAAYRRVRYDCSSPQNWTAVAGRNANGQSGYVHRYECGTFAGSDAGGQLSAALITGEIGWSRAPQQPRFAGGEIVGRLALLGEGYKIVSERGLAGLAPSAQPDPNALPNNHLAYAGQWFFFALTALVIYWLALRRRWQGRN</sequence>
<dbReference type="GO" id="GO:0005886">
    <property type="term" value="C:plasma membrane"/>
    <property type="evidence" value="ECO:0007669"/>
    <property type="project" value="UniProtKB-SubCell"/>
</dbReference>
<dbReference type="AlphaFoldDB" id="A0A845A898"/>
<keyword evidence="1" id="KW-0472">Membrane</keyword>
<dbReference type="OrthoDB" id="6079986at2"/>
<keyword evidence="1" id="KW-0812">Transmembrane</keyword>
<organism evidence="2 3">
    <name type="scientific">Aurantiacibacter arachoides</name>
    <dbReference type="NCBI Taxonomy" id="1850444"/>
    <lineage>
        <taxon>Bacteria</taxon>
        <taxon>Pseudomonadati</taxon>
        <taxon>Pseudomonadota</taxon>
        <taxon>Alphaproteobacteria</taxon>
        <taxon>Sphingomonadales</taxon>
        <taxon>Erythrobacteraceae</taxon>
        <taxon>Aurantiacibacter</taxon>
    </lineage>
</organism>
<dbReference type="Proteomes" id="UP000460626">
    <property type="component" value="Unassembled WGS sequence"/>
</dbReference>
<comment type="caution">
    <text evidence="2">The sequence shown here is derived from an EMBL/GenBank/DDBJ whole genome shotgun (WGS) entry which is preliminary data.</text>
</comment>
<name>A0A845A898_9SPHN</name>
<feature type="transmembrane region" description="Helical" evidence="1">
    <location>
        <begin position="7"/>
        <end position="28"/>
    </location>
</feature>
<dbReference type="Pfam" id="PF02104">
    <property type="entry name" value="SURF1"/>
    <property type="match status" value="1"/>
</dbReference>
<reference evidence="2 3" key="1">
    <citation type="submission" date="2019-12" db="EMBL/GenBank/DDBJ databases">
        <title>Genomic-based taxomic classification of the family Erythrobacteraceae.</title>
        <authorList>
            <person name="Xu L."/>
        </authorList>
    </citation>
    <scope>NUCLEOTIDE SEQUENCE [LARGE SCALE GENOMIC DNA]</scope>
    <source>
        <strain evidence="2 3">RC4-10-4</strain>
    </source>
</reference>
<dbReference type="CDD" id="cd06662">
    <property type="entry name" value="SURF1"/>
    <property type="match status" value="1"/>
</dbReference>
<comment type="subcellular location">
    <subcellularLocation>
        <location evidence="1">Cell membrane</location>
        <topology evidence="1">Multi-pass membrane protein</topology>
    </subcellularLocation>
</comment>